<dbReference type="SUPFAM" id="SSF51735">
    <property type="entry name" value="NAD(P)-binding Rossmann-fold domains"/>
    <property type="match status" value="1"/>
</dbReference>
<gene>
    <name evidence="3" type="primary">galE</name>
    <name evidence="3" type="ORF">SVXNc_1069</name>
</gene>
<dbReference type="Gene3D" id="3.90.25.10">
    <property type="entry name" value="UDP-galactose 4-epimerase, domain 1"/>
    <property type="match status" value="1"/>
</dbReference>
<evidence type="ECO:0000313" key="3">
    <source>
        <dbReference type="EMBL" id="WEL20060.1"/>
    </source>
</evidence>
<name>A0ABY8CH46_9ARCH</name>
<feature type="domain" description="NAD-dependent epimerase/dehydratase" evidence="2">
    <location>
        <begin position="4"/>
        <end position="240"/>
    </location>
</feature>
<proteinExistence type="inferred from homology"/>
<dbReference type="Pfam" id="PF01370">
    <property type="entry name" value="Epimerase"/>
    <property type="match status" value="1"/>
</dbReference>
<dbReference type="EMBL" id="CP104395">
    <property type="protein sequence ID" value="WEL20060.1"/>
    <property type="molecule type" value="Genomic_DNA"/>
</dbReference>
<dbReference type="GO" id="GO:0003978">
    <property type="term" value="F:UDP-glucose 4-epimerase activity"/>
    <property type="evidence" value="ECO:0007669"/>
    <property type="project" value="UniProtKB-EC"/>
</dbReference>
<evidence type="ECO:0000313" key="4">
    <source>
        <dbReference type="Proteomes" id="UP001218034"/>
    </source>
</evidence>
<dbReference type="InterPro" id="IPR001509">
    <property type="entry name" value="Epimerase_deHydtase"/>
</dbReference>
<accession>A0ABY8CH46</accession>
<dbReference type="GeneID" id="90590507"/>
<keyword evidence="3" id="KW-0413">Isomerase</keyword>
<dbReference type="Proteomes" id="UP001218034">
    <property type="component" value="Chromosome"/>
</dbReference>
<dbReference type="RefSeq" id="WP_347721887.1">
    <property type="nucleotide sequence ID" value="NZ_CP104395.1"/>
</dbReference>
<dbReference type="PANTHER" id="PTHR43000">
    <property type="entry name" value="DTDP-D-GLUCOSE 4,6-DEHYDRATASE-RELATED"/>
    <property type="match status" value="1"/>
</dbReference>
<sequence>MKKALVTGGAGFIGSNLVEKLVEQDIQVVVLDDLYLGDEKNLEAVKDDIEFINGSVLDEKKVEKAVADVDTVFHLAARSSSPMHKEDAAEGANVNVTGFVNTVEAAKQAGVEKVVYASTSSMYGSVKPPHTEEDDVRPPNLYTASKLAREVYADCYSYREEIQTTGLRFFSVYGPHEKSKGKFANIVTQFLWKIQNGESPVIWGDGKQQRDLVYVEDVANALIKAAETRKELDGEVFNVGTGRPQSFNTVVKELNNVLGTDIEAEHVENPRDNYVEQHCADLEKTEQVLGWEPEYSFEQGLEKIAEYYS</sequence>
<dbReference type="Gene3D" id="3.40.50.720">
    <property type="entry name" value="NAD(P)-binding Rossmann-like Domain"/>
    <property type="match status" value="1"/>
</dbReference>
<keyword evidence="4" id="KW-1185">Reference proteome</keyword>
<dbReference type="EC" id="5.1.3.2" evidence="3"/>
<comment type="similarity">
    <text evidence="1">Belongs to the NAD(P)-dependent epimerase/dehydratase family.</text>
</comment>
<dbReference type="InterPro" id="IPR036291">
    <property type="entry name" value="NAD(P)-bd_dom_sf"/>
</dbReference>
<protein>
    <submittedName>
        <fullName evidence="3">UDP-glucose 4-epimerase</fullName>
        <ecNumber evidence="3">5.1.3.2</ecNumber>
    </submittedName>
</protein>
<evidence type="ECO:0000259" key="2">
    <source>
        <dbReference type="Pfam" id="PF01370"/>
    </source>
</evidence>
<evidence type="ECO:0000256" key="1">
    <source>
        <dbReference type="ARBA" id="ARBA00007637"/>
    </source>
</evidence>
<reference evidence="3 4" key="1">
    <citation type="submission" date="2022-09" db="EMBL/GenBank/DDBJ databases">
        <title>Xylan utilization by haloarchaea-nanohaloarchaea associations.</title>
        <authorList>
            <person name="Yakimov M."/>
        </authorList>
    </citation>
    <scope>NUCLEOTIDE SEQUENCE [LARGE SCALE GENOMIC DNA]</scope>
    <source>
        <strain evidence="3 4">SVXNc</strain>
    </source>
</reference>
<organism evidence="3 4">
    <name type="scientific">Candidatus Nanohalococcus occultus</name>
    <dbReference type="NCBI Taxonomy" id="2978047"/>
    <lineage>
        <taxon>Archaea</taxon>
        <taxon>Candidatus Nanohalarchaeota</taxon>
        <taxon>Candidatus Nanohalarchaeota incertae sedis</taxon>
        <taxon>Candidatus Nanohalococcus</taxon>
    </lineage>
</organism>